<dbReference type="GO" id="GO:0005524">
    <property type="term" value="F:ATP binding"/>
    <property type="evidence" value="ECO:0007669"/>
    <property type="project" value="UniProtKB-KW"/>
</dbReference>
<protein>
    <submittedName>
        <fullName evidence="6">Viral (Super1) RNA helicase family protein</fullName>
    </submittedName>
</protein>
<name>A0A069S8D1_PHOVU</name>
<dbReference type="RefSeq" id="WP_050505464.1">
    <property type="nucleotide sequence ID" value="NZ_JNHM01000094.1"/>
</dbReference>
<reference evidence="6 7" key="1">
    <citation type="submission" date="2014-04" db="EMBL/GenBank/DDBJ databases">
        <authorList>
            <person name="Sears C."/>
            <person name="Carroll K."/>
            <person name="Sack B.R."/>
            <person name="Qadri F."/>
            <person name="Myers L.L."/>
            <person name="Chung G.-T."/>
            <person name="Escheverria P."/>
            <person name="Fraser C.M."/>
            <person name="Sadzewicz L."/>
            <person name="Shefchek K.A."/>
            <person name="Tallon L."/>
            <person name="Das S.P."/>
            <person name="Daugherty S."/>
            <person name="Mongodin E.F."/>
        </authorList>
    </citation>
    <scope>NUCLEOTIDE SEQUENCE [LARGE SCALE GENOMIC DNA]</scope>
    <source>
        <strain evidence="6 7">3975 RP4</strain>
    </source>
</reference>
<feature type="domain" description="DNA2/NAM7 helicase-like C-terminal" evidence="5">
    <location>
        <begin position="378"/>
        <end position="545"/>
    </location>
</feature>
<organism evidence="6 7">
    <name type="scientific">Phocaeicola vulgatus str. 3975 RP4</name>
    <dbReference type="NCBI Taxonomy" id="1339352"/>
    <lineage>
        <taxon>Bacteria</taxon>
        <taxon>Pseudomonadati</taxon>
        <taxon>Bacteroidota</taxon>
        <taxon>Bacteroidia</taxon>
        <taxon>Bacteroidales</taxon>
        <taxon>Bacteroidaceae</taxon>
        <taxon>Phocaeicola</taxon>
    </lineage>
</organism>
<sequence>MIYDRQKHWQFLEDELKAEVDEFNEKLNTSASYMLLETAELFTAQFLSFNESGEMICKLSRKRPTPRKGEYLYCMTLHKELRNYKNWGDRTYGDLVKNKTNYTEAICIWMSTSNDPDFILAGFKGVDFEFAEWIKDTPGVVLVLGPNRPPYEYLAHLQQLVLNNHTLSCSSIIDQDFEETKSIEPILLDGSRDVASFIDTQLNLSPVLALQGPPGTGKTYQIAKLCKYLCAKGKSVLVTALTNRALMEVAGKSSLSEMIQNKQVYKTKITSDESKEIPSLQLEKDVTPKKGCIVLATFFVSSGVAAELASETPFDYVIVDEASQALLAMLGAARLLGKQVVFVGDTNQLPPVVQLKKSKIRDNNYLRLVEGLDAVTNNGAMPLYQLTESFRLCNRAVSYTNFFYNGNLSSKSKMRFTDIPNLFFMHKEGGPSLIKTDMGIGDLAPESALKLTLAVVASLVSYNSKMEIAVLSCMRKTVRELQKTINSHIKNTNLIIDTVARVQGLTTDVCIFVIPNTNYLRSLEPRLFNVATSRSIIQTIIITDKEILDYSRMNINVRQYLEKLEQDYSFYCPYNGNKVLKLPTDNIKIINYILYEYIRTCRQIC</sequence>
<dbReference type="SUPFAM" id="SSF52540">
    <property type="entry name" value="P-loop containing nucleoside triphosphate hydrolases"/>
    <property type="match status" value="1"/>
</dbReference>
<comment type="caution">
    <text evidence="6">The sequence shown here is derived from an EMBL/GenBank/DDBJ whole genome shotgun (WGS) entry which is preliminary data.</text>
</comment>
<evidence type="ECO:0000256" key="1">
    <source>
        <dbReference type="ARBA" id="ARBA00022741"/>
    </source>
</evidence>
<evidence type="ECO:0000256" key="3">
    <source>
        <dbReference type="ARBA" id="ARBA00022806"/>
    </source>
</evidence>
<evidence type="ECO:0000313" key="7">
    <source>
        <dbReference type="Proteomes" id="UP000027661"/>
    </source>
</evidence>
<accession>A0A069S8D1</accession>
<dbReference type="InterPro" id="IPR041679">
    <property type="entry name" value="DNA2/NAM7-like_C"/>
</dbReference>
<proteinExistence type="predicted"/>
<keyword evidence="2" id="KW-0378">Hydrolase</keyword>
<dbReference type="Proteomes" id="UP000027661">
    <property type="component" value="Unassembled WGS sequence"/>
</dbReference>
<keyword evidence="3 6" id="KW-0347">Helicase</keyword>
<dbReference type="PANTHER" id="PTHR43788">
    <property type="entry name" value="DNA2/NAM7 HELICASE FAMILY MEMBER"/>
    <property type="match status" value="1"/>
</dbReference>
<evidence type="ECO:0000256" key="2">
    <source>
        <dbReference type="ARBA" id="ARBA00022801"/>
    </source>
</evidence>
<keyword evidence="1" id="KW-0547">Nucleotide-binding</keyword>
<evidence type="ECO:0000259" key="5">
    <source>
        <dbReference type="Pfam" id="PF13087"/>
    </source>
</evidence>
<dbReference type="InterPro" id="IPR050534">
    <property type="entry name" value="Coronavir_polyprotein_1ab"/>
</dbReference>
<dbReference type="AlphaFoldDB" id="A0A069S8D1"/>
<dbReference type="InterPro" id="IPR027417">
    <property type="entry name" value="P-loop_NTPase"/>
</dbReference>
<dbReference type="Pfam" id="PF13604">
    <property type="entry name" value="AAA_30"/>
    <property type="match status" value="1"/>
</dbReference>
<dbReference type="GO" id="GO:0016787">
    <property type="term" value="F:hydrolase activity"/>
    <property type="evidence" value="ECO:0007669"/>
    <property type="project" value="UniProtKB-KW"/>
</dbReference>
<keyword evidence="4" id="KW-0067">ATP-binding</keyword>
<dbReference type="Pfam" id="PF13087">
    <property type="entry name" value="AAA_12"/>
    <property type="match status" value="1"/>
</dbReference>
<dbReference type="Gene3D" id="3.40.50.300">
    <property type="entry name" value="P-loop containing nucleotide triphosphate hydrolases"/>
    <property type="match status" value="2"/>
</dbReference>
<evidence type="ECO:0000256" key="4">
    <source>
        <dbReference type="ARBA" id="ARBA00022840"/>
    </source>
</evidence>
<dbReference type="PATRIC" id="fig|1339352.3.peg.3251"/>
<dbReference type="GO" id="GO:0043139">
    <property type="term" value="F:5'-3' DNA helicase activity"/>
    <property type="evidence" value="ECO:0007669"/>
    <property type="project" value="TreeGrafter"/>
</dbReference>
<dbReference type="EMBL" id="JNHM01000094">
    <property type="protein sequence ID" value="KDS47750.1"/>
    <property type="molecule type" value="Genomic_DNA"/>
</dbReference>
<dbReference type="PANTHER" id="PTHR43788:SF8">
    <property type="entry name" value="DNA-BINDING PROTEIN SMUBP-2"/>
    <property type="match status" value="1"/>
</dbReference>
<gene>
    <name evidence="6" type="ORF">M099_3430</name>
</gene>
<evidence type="ECO:0000313" key="6">
    <source>
        <dbReference type="EMBL" id="KDS47750.1"/>
    </source>
</evidence>
<dbReference type="CDD" id="cd17934">
    <property type="entry name" value="DEXXQc_Upf1-like"/>
    <property type="match status" value="1"/>
</dbReference>